<gene>
    <name evidence="3" type="ORF">K489DRAFT_266151</name>
</gene>
<keyword evidence="2" id="KW-1185">Reference proteome</keyword>
<feature type="region of interest" description="Disordered" evidence="1">
    <location>
        <begin position="1"/>
        <end position="47"/>
    </location>
</feature>
<dbReference type="Proteomes" id="UP000504637">
    <property type="component" value="Unplaced"/>
</dbReference>
<name>A0A6J3LZB9_9PEZI</name>
<evidence type="ECO:0008006" key="4">
    <source>
        <dbReference type="Google" id="ProtNLM"/>
    </source>
</evidence>
<organism evidence="3">
    <name type="scientific">Dissoconium aciculare CBS 342.82</name>
    <dbReference type="NCBI Taxonomy" id="1314786"/>
    <lineage>
        <taxon>Eukaryota</taxon>
        <taxon>Fungi</taxon>
        <taxon>Dikarya</taxon>
        <taxon>Ascomycota</taxon>
        <taxon>Pezizomycotina</taxon>
        <taxon>Dothideomycetes</taxon>
        <taxon>Dothideomycetidae</taxon>
        <taxon>Mycosphaerellales</taxon>
        <taxon>Dissoconiaceae</taxon>
        <taxon>Dissoconium</taxon>
    </lineage>
</organism>
<accession>A0A6J3LZB9</accession>
<dbReference type="Gene3D" id="6.10.280.230">
    <property type="match status" value="1"/>
</dbReference>
<dbReference type="AlphaFoldDB" id="A0A6J3LZB9"/>
<reference evidence="3" key="3">
    <citation type="submission" date="2025-08" db="UniProtKB">
        <authorList>
            <consortium name="RefSeq"/>
        </authorList>
    </citation>
    <scope>IDENTIFICATION</scope>
    <source>
        <strain evidence="3">CBS 342.82</strain>
    </source>
</reference>
<protein>
    <recommendedName>
        <fullName evidence="4">Peroxin 20</fullName>
    </recommendedName>
</protein>
<evidence type="ECO:0000313" key="3">
    <source>
        <dbReference type="RefSeq" id="XP_033458156.1"/>
    </source>
</evidence>
<proteinExistence type="predicted"/>
<evidence type="ECO:0000256" key="1">
    <source>
        <dbReference type="SAM" id="MobiDB-lite"/>
    </source>
</evidence>
<sequence length="381" mass="42226">MAEAVCGPSNALQQFKQQTSLDRSLQQDRFTSRRHQPQGFRSANANAGLLDPDFEAFQAGRSTPPVLDHMQPYQAASRFAPPSQLPSWASDFQRMSISAQPQLKQQKSGLFPASADSSSWATGFRDQFKQSVPRASSPSPLAFQQMARYGATGYQSSFAQPSFVPETLSTKGKAPVVDAFDEAAFERAFDLAREDMMADADVQVQAQPVEAVLEQVASTTVDVQRFEEPLSQRPPATMDMDYEPLSHMEQLPAVSQELPLQESMIEQPQHDDDALAATAQELLEKVEHNQSDKFKNSQFLGLMRKLADRQVRVEGDKMVETVSPTTASPAVDIEPAPSYAHTPPPVDAASYFPDYTPVDFVPNPDADLARHKFDHWESPYE</sequence>
<evidence type="ECO:0000313" key="2">
    <source>
        <dbReference type="Proteomes" id="UP000504637"/>
    </source>
</evidence>
<feature type="region of interest" description="Disordered" evidence="1">
    <location>
        <begin position="322"/>
        <end position="342"/>
    </location>
</feature>
<reference evidence="3" key="2">
    <citation type="submission" date="2020-04" db="EMBL/GenBank/DDBJ databases">
        <authorList>
            <consortium name="NCBI Genome Project"/>
        </authorList>
    </citation>
    <scope>NUCLEOTIDE SEQUENCE</scope>
    <source>
        <strain evidence="3">CBS 342.82</strain>
    </source>
</reference>
<reference evidence="3" key="1">
    <citation type="submission" date="2020-01" db="EMBL/GenBank/DDBJ databases">
        <authorList>
            <consortium name="DOE Joint Genome Institute"/>
            <person name="Haridas S."/>
            <person name="Albert R."/>
            <person name="Binder M."/>
            <person name="Bloem J."/>
            <person name="Labutti K."/>
            <person name="Salamov A."/>
            <person name="Andreopoulos B."/>
            <person name="Baker S.E."/>
            <person name="Barry K."/>
            <person name="Bills G."/>
            <person name="Bluhm B.H."/>
            <person name="Cannon C."/>
            <person name="Castanera R."/>
            <person name="Culley D.E."/>
            <person name="Daum C."/>
            <person name="Ezra D."/>
            <person name="Gonzalez J.B."/>
            <person name="Henrissat B."/>
            <person name="Kuo A."/>
            <person name="Liang C."/>
            <person name="Lipzen A."/>
            <person name="Lutzoni F."/>
            <person name="Magnuson J."/>
            <person name="Mondo S."/>
            <person name="Nolan M."/>
            <person name="Ohm R."/>
            <person name="Pangilinan J."/>
            <person name="Park H.-J."/>
            <person name="Ramirez L."/>
            <person name="Alfaro M."/>
            <person name="Sun H."/>
            <person name="Tritt A."/>
            <person name="Yoshinaga Y."/>
            <person name="Zwiers L.-H."/>
            <person name="Turgeon B.G."/>
            <person name="Goodwin S.B."/>
            <person name="Spatafora J.W."/>
            <person name="Crous P.W."/>
            <person name="Grigoriev I.V."/>
        </authorList>
    </citation>
    <scope>NUCLEOTIDE SEQUENCE</scope>
    <source>
        <strain evidence="3">CBS 342.82</strain>
    </source>
</reference>
<dbReference type="GeneID" id="54357880"/>
<dbReference type="OrthoDB" id="5407351at2759"/>
<feature type="compositionally biased region" description="Polar residues" evidence="1">
    <location>
        <begin position="10"/>
        <end position="29"/>
    </location>
</feature>
<dbReference type="RefSeq" id="XP_033458156.1">
    <property type="nucleotide sequence ID" value="XM_033600080.1"/>
</dbReference>